<dbReference type="PANTHER" id="PTHR13844">
    <property type="entry name" value="SWI/SNF-RELATED MATRIX-ASSOCIATED ACTIN-DEPENDENT REGULATOR OF CHROMATIN SUBFAMILY D"/>
    <property type="match status" value="1"/>
</dbReference>
<reference evidence="3" key="1">
    <citation type="submission" date="2022-07" db="EMBL/GenBank/DDBJ databases">
        <title>Phylogenomic reconstructions and comparative analyses of Kickxellomycotina fungi.</title>
        <authorList>
            <person name="Reynolds N.K."/>
            <person name="Stajich J.E."/>
            <person name="Barry K."/>
            <person name="Grigoriev I.V."/>
            <person name="Crous P."/>
            <person name="Smith M.E."/>
        </authorList>
    </citation>
    <scope>NUCLEOTIDE SEQUENCE</scope>
    <source>
        <strain evidence="3">RSA 567</strain>
    </source>
</reference>
<dbReference type="EMBL" id="JANBQB010000325">
    <property type="protein sequence ID" value="KAJ1977721.1"/>
    <property type="molecule type" value="Genomic_DNA"/>
</dbReference>
<gene>
    <name evidence="3" type="primary">ssr3</name>
    <name evidence="3" type="ORF">H4R34_003471</name>
</gene>
<dbReference type="SMART" id="SM00151">
    <property type="entry name" value="SWIB"/>
    <property type="match status" value="1"/>
</dbReference>
<dbReference type="InterPro" id="IPR003121">
    <property type="entry name" value="SWIB_MDM2_domain"/>
</dbReference>
<dbReference type="AlphaFoldDB" id="A0A9W8B662"/>
<dbReference type="EC" id="2.7.11.1" evidence="3"/>
<evidence type="ECO:0000259" key="2">
    <source>
        <dbReference type="PROSITE" id="PS51925"/>
    </source>
</evidence>
<dbReference type="InterPro" id="IPR019835">
    <property type="entry name" value="SWIB_domain"/>
</dbReference>
<name>A0A9W8B662_9FUNG</name>
<dbReference type="OrthoDB" id="10263741at2759"/>
<feature type="compositionally biased region" description="Polar residues" evidence="1">
    <location>
        <begin position="209"/>
        <end position="219"/>
    </location>
</feature>
<evidence type="ECO:0000256" key="1">
    <source>
        <dbReference type="SAM" id="MobiDB-lite"/>
    </source>
</evidence>
<dbReference type="CDD" id="cd10568">
    <property type="entry name" value="SWIB_like"/>
    <property type="match status" value="1"/>
</dbReference>
<sequence length="484" mass="53824">MDASTSIKRKTSHTTGLGPAALSTATAVTSLPTALASTGLPSNAHAAKKIRVTDRQLPEDLASVVPESRMLSDLQAFEKKLDATILRKRLEVQEAKGSSFATQRTLRIFVSNLVANQAHQLDDEPADPTADAKQSTATTLAEAIAEVNAKAVLVPSWTLRIEGRLLELPYSKKPTVGHKFTSFFESIVVELLRDPKASATDPTPAGTDLATQAQRSQVTEWRRSGAQPDTDGLEIKRTGDVDVPVRIVLTPRTSVHQFQLSCELAYMLGLTDQASQSATAQTSGITMTKLQVITQVWHYVRQHKLQDAVDPQRIHSNEPMQRVFGVQDWSFPLVSHLLRPHLLPPPPAVIHYTVQVRPDDGGQQTAPQVYDLQVDFDDLMRSRGFGYHRATHVHSQISRVDDQLTTLIRAIQNSQQKRRFLQGFAEDPARFIHRWTAAQARELDTIAQERSDLSEVARKSKYFQDSWVDEAVLYYLSTQSQNQA</sequence>
<feature type="domain" description="DM2" evidence="2">
    <location>
        <begin position="253"/>
        <end position="344"/>
    </location>
</feature>
<accession>A0A9W8B662</accession>
<dbReference type="GO" id="GO:0004674">
    <property type="term" value="F:protein serine/threonine kinase activity"/>
    <property type="evidence" value="ECO:0007669"/>
    <property type="project" value="UniProtKB-EC"/>
</dbReference>
<evidence type="ECO:0000313" key="3">
    <source>
        <dbReference type="EMBL" id="KAJ1977721.1"/>
    </source>
</evidence>
<dbReference type="PROSITE" id="PS51925">
    <property type="entry name" value="SWIB_MDM2"/>
    <property type="match status" value="1"/>
</dbReference>
<dbReference type="Gene3D" id="1.10.245.10">
    <property type="entry name" value="SWIB/MDM2 domain"/>
    <property type="match status" value="1"/>
</dbReference>
<proteinExistence type="predicted"/>
<dbReference type="SUPFAM" id="SSF47592">
    <property type="entry name" value="SWIB/MDM2 domain"/>
    <property type="match status" value="1"/>
</dbReference>
<comment type="caution">
    <text evidence="3">The sequence shown here is derived from an EMBL/GenBank/DDBJ whole genome shotgun (WGS) entry which is preliminary data.</text>
</comment>
<organism evidence="3 4">
    <name type="scientific">Dimargaris verticillata</name>
    <dbReference type="NCBI Taxonomy" id="2761393"/>
    <lineage>
        <taxon>Eukaryota</taxon>
        <taxon>Fungi</taxon>
        <taxon>Fungi incertae sedis</taxon>
        <taxon>Zoopagomycota</taxon>
        <taxon>Kickxellomycotina</taxon>
        <taxon>Dimargaritomycetes</taxon>
        <taxon>Dimargaritales</taxon>
        <taxon>Dimargaritaceae</taxon>
        <taxon>Dimargaris</taxon>
    </lineage>
</organism>
<feature type="region of interest" description="Disordered" evidence="1">
    <location>
        <begin position="197"/>
        <end position="235"/>
    </location>
</feature>
<keyword evidence="4" id="KW-1185">Reference proteome</keyword>
<dbReference type="InterPro" id="IPR036885">
    <property type="entry name" value="SWIB_MDM2_dom_sf"/>
</dbReference>
<dbReference type="Proteomes" id="UP001151582">
    <property type="component" value="Unassembled WGS sequence"/>
</dbReference>
<protein>
    <submittedName>
        <fullName evidence="3">SWI/SNF and RSC complex subunit Ssr3</fullName>
        <ecNumber evidence="3">2.7.11.1</ecNumber>
    </submittedName>
</protein>
<dbReference type="Pfam" id="PF02201">
    <property type="entry name" value="SWIB"/>
    <property type="match status" value="1"/>
</dbReference>
<keyword evidence="3" id="KW-0808">Transferase</keyword>
<evidence type="ECO:0000313" key="4">
    <source>
        <dbReference type="Proteomes" id="UP001151582"/>
    </source>
</evidence>